<sequence length="584" mass="63494">MDVRPHDRRGSAGSGEARVLTPDERDVPTGAAALAKGLYLLDVIGEAPTPPRFKDLQAATGLPKGTLARMLNTLVLFRLIRQEDSDATYRLGHRLFELAHRVWESFDLRGAAAPVLERLAEETRETAALCAIDNDEALYIDQRSRGGPYGFRIEIGRRAPLHCTAGGKALLAFAQPHEQRAVFDRIKLERFTEATFTQEDALLADLALARARGYAISLEEHVAGVASVAAPIFDHTGSAVAAIGIFGPSSRLTSDRLHVTGRDLMAAARQISGNVGATPLNMNISPSIQSGRAVDPEVECVLPWGAHLAEGPVWSAPEKRLYWVDILAPSINRFDPATRANEEVMLPRLVSAVARRRGGGLVALTQDGLEAFDFASGTLTPLVDPEAEISDNRFNDGKCDRQGRLWAGTMRLDASRTSGSLYAIAPDLSWERRESGLTVANGLDWSPDGRTFYFADSAPGRIYAYDFDIREGTLGRRRIFAEIDRALGRPDGLAVDSEGFVWCAVWDGWCLHRYAPDGKLVREVRLPVPRPTSIAFGGDGLKTLFITSARVRLPSRVLTEAPLSGGLFTLPVDVPGLHASEFGA</sequence>
<dbReference type="InterPro" id="IPR036388">
    <property type="entry name" value="WH-like_DNA-bd_sf"/>
</dbReference>
<dbReference type="InterPro" id="IPR011042">
    <property type="entry name" value="6-blade_b-propeller_TolB-like"/>
</dbReference>
<gene>
    <name evidence="9" type="ORF">SAMN04488115_102300</name>
</gene>
<proteinExistence type="inferred from homology"/>
<keyword evidence="10" id="KW-1185">Reference proteome</keyword>
<dbReference type="InterPro" id="IPR014757">
    <property type="entry name" value="Tscrpt_reg_IclR_C"/>
</dbReference>
<feature type="region of interest" description="Disordered" evidence="6">
    <location>
        <begin position="1"/>
        <end position="24"/>
    </location>
</feature>
<dbReference type="Proteomes" id="UP000236743">
    <property type="component" value="Unassembled WGS sequence"/>
</dbReference>
<feature type="binding site" evidence="5">
    <location>
        <position position="441"/>
    </location>
    <ligand>
        <name>a divalent metal cation</name>
        <dbReference type="ChEBI" id="CHEBI:60240"/>
    </ligand>
</feature>
<organism evidence="9 10">
    <name type="scientific">Bosea lathyri</name>
    <dbReference type="NCBI Taxonomy" id="1036778"/>
    <lineage>
        <taxon>Bacteria</taxon>
        <taxon>Pseudomonadati</taxon>
        <taxon>Pseudomonadota</taxon>
        <taxon>Alphaproteobacteria</taxon>
        <taxon>Hyphomicrobiales</taxon>
        <taxon>Boseaceae</taxon>
        <taxon>Bosea</taxon>
    </lineage>
</organism>
<evidence type="ECO:0000256" key="3">
    <source>
        <dbReference type="ARBA" id="ARBA00023163"/>
    </source>
</evidence>
<feature type="compositionally biased region" description="Basic and acidic residues" evidence="6">
    <location>
        <begin position="1"/>
        <end position="10"/>
    </location>
</feature>
<dbReference type="PRINTS" id="PR01790">
    <property type="entry name" value="SMP30FAMILY"/>
</dbReference>
<reference evidence="9 10" key="1">
    <citation type="submission" date="2016-10" db="EMBL/GenBank/DDBJ databases">
        <authorList>
            <person name="de Groot N.N."/>
        </authorList>
    </citation>
    <scope>NUCLEOTIDE SEQUENCE [LARGE SCALE GENOMIC DNA]</scope>
    <source>
        <strain evidence="9 10">DSM 26656</strain>
    </source>
</reference>
<dbReference type="GO" id="GO:0005509">
    <property type="term" value="F:calcium ion binding"/>
    <property type="evidence" value="ECO:0007669"/>
    <property type="project" value="TreeGrafter"/>
</dbReference>
<dbReference type="PANTHER" id="PTHR10907:SF47">
    <property type="entry name" value="REGUCALCIN"/>
    <property type="match status" value="1"/>
</dbReference>
<keyword evidence="2" id="KW-0805">Transcription regulation</keyword>
<feature type="binding site" evidence="5">
    <location>
        <position position="491"/>
    </location>
    <ligand>
        <name>a divalent metal cation</name>
        <dbReference type="ChEBI" id="CHEBI:60240"/>
    </ligand>
</feature>
<dbReference type="SUPFAM" id="SSF55781">
    <property type="entry name" value="GAF domain-like"/>
    <property type="match status" value="1"/>
</dbReference>
<protein>
    <submittedName>
        <fullName evidence="9">Transcriptional regulator, IclR family</fullName>
    </submittedName>
</protein>
<feature type="domain" description="HTH iclR-type" evidence="7">
    <location>
        <begin position="31"/>
        <end position="93"/>
    </location>
</feature>
<dbReference type="InterPro" id="IPR029016">
    <property type="entry name" value="GAF-like_dom_sf"/>
</dbReference>
<dbReference type="PANTHER" id="PTHR10907">
    <property type="entry name" value="REGUCALCIN"/>
    <property type="match status" value="1"/>
</dbReference>
<dbReference type="SUPFAM" id="SSF63829">
    <property type="entry name" value="Calcium-dependent phosphotriesterase"/>
    <property type="match status" value="1"/>
</dbReference>
<feature type="binding site" evidence="5">
    <location>
        <position position="413"/>
    </location>
    <ligand>
        <name>substrate</name>
    </ligand>
</feature>
<keyword evidence="5" id="KW-0862">Zinc</keyword>
<dbReference type="InterPro" id="IPR005471">
    <property type="entry name" value="Tscrpt_reg_IclR_N"/>
</dbReference>
<evidence type="ECO:0000259" key="8">
    <source>
        <dbReference type="PROSITE" id="PS51078"/>
    </source>
</evidence>
<evidence type="ECO:0000256" key="5">
    <source>
        <dbReference type="PIRSR" id="PIRSR605511-2"/>
    </source>
</evidence>
<evidence type="ECO:0000313" key="9">
    <source>
        <dbReference type="EMBL" id="SEF86422.1"/>
    </source>
</evidence>
<feature type="binding site" evidence="5">
    <location>
        <position position="395"/>
    </location>
    <ligand>
        <name>substrate</name>
    </ligand>
</feature>
<evidence type="ECO:0000256" key="2">
    <source>
        <dbReference type="ARBA" id="ARBA00023015"/>
    </source>
</evidence>
<dbReference type="GO" id="GO:0019853">
    <property type="term" value="P:L-ascorbic acid biosynthetic process"/>
    <property type="evidence" value="ECO:0007669"/>
    <property type="project" value="TreeGrafter"/>
</dbReference>
<name>A0A1H5VGF9_9HYPH</name>
<dbReference type="Pfam" id="PF08450">
    <property type="entry name" value="SGL"/>
    <property type="match status" value="1"/>
</dbReference>
<evidence type="ECO:0000259" key="7">
    <source>
        <dbReference type="PROSITE" id="PS51077"/>
    </source>
</evidence>
<dbReference type="EMBL" id="FNUY01000002">
    <property type="protein sequence ID" value="SEF86422.1"/>
    <property type="molecule type" value="Genomic_DNA"/>
</dbReference>
<dbReference type="RefSeq" id="WP_103871541.1">
    <property type="nucleotide sequence ID" value="NZ_FNUY01000002.1"/>
</dbReference>
<comment type="similarity">
    <text evidence="1">Belongs to the SMP-30/CGR1 family.</text>
</comment>
<dbReference type="Pfam" id="PF01614">
    <property type="entry name" value="IclR_C"/>
    <property type="match status" value="1"/>
</dbReference>
<feature type="domain" description="IclR-ED" evidence="8">
    <location>
        <begin position="94"/>
        <end position="277"/>
    </location>
</feature>
<feature type="binding site" evidence="5">
    <location>
        <position position="310"/>
    </location>
    <ligand>
        <name>a divalent metal cation</name>
        <dbReference type="ChEBI" id="CHEBI:60240"/>
    </ligand>
</feature>
<dbReference type="PROSITE" id="PS51078">
    <property type="entry name" value="ICLR_ED"/>
    <property type="match status" value="1"/>
</dbReference>
<comment type="cofactor">
    <cofactor evidence="5">
        <name>Zn(2+)</name>
        <dbReference type="ChEBI" id="CHEBI:29105"/>
    </cofactor>
    <text evidence="5">Binds 1 divalent metal cation per subunit.</text>
</comment>
<dbReference type="GO" id="GO:0004341">
    <property type="term" value="F:gluconolactonase activity"/>
    <property type="evidence" value="ECO:0007669"/>
    <property type="project" value="TreeGrafter"/>
</dbReference>
<dbReference type="GO" id="GO:0003677">
    <property type="term" value="F:DNA binding"/>
    <property type="evidence" value="ECO:0007669"/>
    <property type="project" value="InterPro"/>
</dbReference>
<dbReference type="Gene3D" id="3.30.450.40">
    <property type="match status" value="1"/>
</dbReference>
<dbReference type="SUPFAM" id="SSF46785">
    <property type="entry name" value="Winged helix' DNA-binding domain"/>
    <property type="match status" value="1"/>
</dbReference>
<dbReference type="InterPro" id="IPR013658">
    <property type="entry name" value="SGL"/>
</dbReference>
<dbReference type="Gene3D" id="2.120.10.30">
    <property type="entry name" value="TolB, C-terminal domain"/>
    <property type="match status" value="1"/>
</dbReference>
<evidence type="ECO:0000256" key="4">
    <source>
        <dbReference type="PIRSR" id="PIRSR605511-1"/>
    </source>
</evidence>
<dbReference type="OrthoDB" id="2633250at2"/>
<keyword evidence="5" id="KW-0479">Metal-binding</keyword>
<evidence type="ECO:0000256" key="6">
    <source>
        <dbReference type="SAM" id="MobiDB-lite"/>
    </source>
</evidence>
<dbReference type="GO" id="GO:0006355">
    <property type="term" value="P:regulation of DNA-templated transcription"/>
    <property type="evidence" value="ECO:0007669"/>
    <property type="project" value="InterPro"/>
</dbReference>
<accession>A0A1H5VGF9</accession>
<keyword evidence="3" id="KW-0804">Transcription</keyword>
<dbReference type="PROSITE" id="PS51077">
    <property type="entry name" value="HTH_ICLR"/>
    <property type="match status" value="1"/>
</dbReference>
<evidence type="ECO:0000256" key="1">
    <source>
        <dbReference type="ARBA" id="ARBA00008853"/>
    </source>
</evidence>
<dbReference type="InterPro" id="IPR036390">
    <property type="entry name" value="WH_DNA-bd_sf"/>
</dbReference>
<dbReference type="Pfam" id="PF09339">
    <property type="entry name" value="HTH_IclR"/>
    <property type="match status" value="1"/>
</dbReference>
<evidence type="ECO:0000313" key="10">
    <source>
        <dbReference type="Proteomes" id="UP000236743"/>
    </source>
</evidence>
<dbReference type="SMART" id="SM00346">
    <property type="entry name" value="HTH_ICLR"/>
    <property type="match status" value="1"/>
</dbReference>
<dbReference type="Gene3D" id="1.10.10.10">
    <property type="entry name" value="Winged helix-like DNA-binding domain superfamily/Winged helix DNA-binding domain"/>
    <property type="match status" value="1"/>
</dbReference>
<dbReference type="AlphaFoldDB" id="A0A1H5VGF9"/>
<dbReference type="InterPro" id="IPR005511">
    <property type="entry name" value="SMP-30"/>
</dbReference>
<feature type="active site" description="Proton donor/acceptor" evidence="4">
    <location>
        <position position="491"/>
    </location>
</feature>
<feature type="binding site" evidence="5">
    <location>
        <position position="393"/>
    </location>
    <ligand>
        <name>substrate</name>
    </ligand>
</feature>